<comment type="catalytic activity">
    <reaction evidence="1">
        <text>a beta-lactam + H2O = a substituted beta-amino acid</text>
        <dbReference type="Rhea" id="RHEA:20401"/>
        <dbReference type="ChEBI" id="CHEBI:15377"/>
        <dbReference type="ChEBI" id="CHEBI:35627"/>
        <dbReference type="ChEBI" id="CHEBI:140347"/>
        <dbReference type="EC" id="3.5.2.6"/>
    </reaction>
</comment>
<name>A0ABP7TTJ9_9SPHN</name>
<dbReference type="RefSeq" id="WP_344695739.1">
    <property type="nucleotide sequence ID" value="NZ_BAABBR010000001.1"/>
</dbReference>
<dbReference type="InterPro" id="IPR045155">
    <property type="entry name" value="Beta-lactam_cat"/>
</dbReference>
<evidence type="ECO:0000313" key="7">
    <source>
        <dbReference type="Proteomes" id="UP001424459"/>
    </source>
</evidence>
<dbReference type="EMBL" id="BAABBR010000001">
    <property type="protein sequence ID" value="GAA4031073.1"/>
    <property type="molecule type" value="Genomic_DNA"/>
</dbReference>
<keyword evidence="4" id="KW-0732">Signal</keyword>
<proteinExistence type="inferred from homology"/>
<evidence type="ECO:0000313" key="6">
    <source>
        <dbReference type="EMBL" id="GAA4031073.1"/>
    </source>
</evidence>
<dbReference type="Proteomes" id="UP001424459">
    <property type="component" value="Unassembled WGS sequence"/>
</dbReference>
<dbReference type="InterPro" id="IPR000871">
    <property type="entry name" value="Beta-lactam_class-A"/>
</dbReference>
<reference evidence="7" key="1">
    <citation type="journal article" date="2019" name="Int. J. Syst. Evol. Microbiol.">
        <title>The Global Catalogue of Microorganisms (GCM) 10K type strain sequencing project: providing services to taxonomists for standard genome sequencing and annotation.</title>
        <authorList>
            <consortium name="The Broad Institute Genomics Platform"/>
            <consortium name="The Broad Institute Genome Sequencing Center for Infectious Disease"/>
            <person name="Wu L."/>
            <person name="Ma J."/>
        </authorList>
    </citation>
    <scope>NUCLEOTIDE SEQUENCE [LARGE SCALE GENOMIC DNA]</scope>
    <source>
        <strain evidence="7">JCM 17564</strain>
    </source>
</reference>
<dbReference type="PANTHER" id="PTHR35333">
    <property type="entry name" value="BETA-LACTAMASE"/>
    <property type="match status" value="1"/>
</dbReference>
<organism evidence="6 7">
    <name type="scientific">Sphingomonas rosea</name>
    <dbReference type="NCBI Taxonomy" id="335605"/>
    <lineage>
        <taxon>Bacteria</taxon>
        <taxon>Pseudomonadati</taxon>
        <taxon>Pseudomonadota</taxon>
        <taxon>Alphaproteobacteria</taxon>
        <taxon>Sphingomonadales</taxon>
        <taxon>Sphingomonadaceae</taxon>
        <taxon>Sphingomonas</taxon>
    </lineage>
</organism>
<dbReference type="Pfam" id="PF13354">
    <property type="entry name" value="Beta-lactamase2"/>
    <property type="match status" value="1"/>
</dbReference>
<sequence>MTSLLKRLSLGALALAALSGSAHAQMRAERTPPGLTERIDVLGRGFAGQVGIAVQSVDRGWRTGWKDEELYPQQSVSKFFVALTAMDAVDKGRLTLSGPVTLTRDDLTVFNQPIAQRVIAGGTYTTTVENLLVDAITKSDNTANDKLMRVAGGPAAVRRFIAGKGLGHIRFYEGERALQSRIAGLTWSQSYSIGDAFYKARDALPLAVRRSLFNRYIADPYDGAAPAAIVGTLARLKRGELLSPASTARLLTIMSDTRTGKNRLRGGLKPGWTLAHKTGTGQILGGEQAGYNDIGILTAPDGRSYAVAVMIKRTATPLIVRMNLMNDVVRAVIAAHEADGGSLVL</sequence>
<protein>
    <recommendedName>
        <fullName evidence="3">beta-lactamase</fullName>
        <ecNumber evidence="3">3.5.2.6</ecNumber>
    </recommendedName>
</protein>
<dbReference type="NCBIfam" id="NF033103">
    <property type="entry name" value="bla_class_A"/>
    <property type="match status" value="1"/>
</dbReference>
<accession>A0ABP7TTJ9</accession>
<evidence type="ECO:0000256" key="1">
    <source>
        <dbReference type="ARBA" id="ARBA00001526"/>
    </source>
</evidence>
<dbReference type="InterPro" id="IPR012338">
    <property type="entry name" value="Beta-lactam/transpept-like"/>
</dbReference>
<evidence type="ECO:0000259" key="5">
    <source>
        <dbReference type="Pfam" id="PF13354"/>
    </source>
</evidence>
<evidence type="ECO:0000256" key="2">
    <source>
        <dbReference type="ARBA" id="ARBA00009009"/>
    </source>
</evidence>
<feature type="signal peptide" evidence="4">
    <location>
        <begin position="1"/>
        <end position="24"/>
    </location>
</feature>
<dbReference type="EC" id="3.5.2.6" evidence="3"/>
<dbReference type="PRINTS" id="PR00118">
    <property type="entry name" value="BLACTAMASEA"/>
</dbReference>
<keyword evidence="7" id="KW-1185">Reference proteome</keyword>
<gene>
    <name evidence="6" type="primary">bla_1</name>
    <name evidence="6" type="ORF">GCM10022281_08180</name>
</gene>
<dbReference type="Gene3D" id="3.40.710.10">
    <property type="entry name" value="DD-peptidase/beta-lactamase superfamily"/>
    <property type="match status" value="1"/>
</dbReference>
<feature type="chain" id="PRO_5047319384" description="beta-lactamase" evidence="4">
    <location>
        <begin position="25"/>
        <end position="345"/>
    </location>
</feature>
<comment type="similarity">
    <text evidence="2">Belongs to the class-A beta-lactamase family.</text>
</comment>
<dbReference type="SUPFAM" id="SSF56601">
    <property type="entry name" value="beta-lactamase/transpeptidase-like"/>
    <property type="match status" value="1"/>
</dbReference>
<feature type="domain" description="Beta-lactamase class A catalytic" evidence="5">
    <location>
        <begin position="51"/>
        <end position="310"/>
    </location>
</feature>
<dbReference type="PANTHER" id="PTHR35333:SF3">
    <property type="entry name" value="BETA-LACTAMASE-TYPE TRANSPEPTIDASE FOLD CONTAINING PROTEIN"/>
    <property type="match status" value="1"/>
</dbReference>
<evidence type="ECO:0000256" key="4">
    <source>
        <dbReference type="SAM" id="SignalP"/>
    </source>
</evidence>
<comment type="caution">
    <text evidence="6">The sequence shown here is derived from an EMBL/GenBank/DDBJ whole genome shotgun (WGS) entry which is preliminary data.</text>
</comment>
<evidence type="ECO:0000256" key="3">
    <source>
        <dbReference type="ARBA" id="ARBA00012865"/>
    </source>
</evidence>